<protein>
    <submittedName>
        <fullName evidence="6">Uncharacterized protein</fullName>
    </submittedName>
</protein>
<dbReference type="GO" id="GO:0016020">
    <property type="term" value="C:membrane"/>
    <property type="evidence" value="ECO:0007669"/>
    <property type="project" value="UniProtKB-SubCell"/>
</dbReference>
<dbReference type="Pfam" id="PF04193">
    <property type="entry name" value="PQ-loop"/>
    <property type="match status" value="1"/>
</dbReference>
<evidence type="ECO:0000256" key="4">
    <source>
        <dbReference type="ARBA" id="ARBA00023136"/>
    </source>
</evidence>
<name>A0AAU7YNP8_9PHYC</name>
<keyword evidence="3 5" id="KW-1133">Transmembrane helix</keyword>
<feature type="transmembrane region" description="Helical" evidence="5">
    <location>
        <begin position="40"/>
        <end position="57"/>
    </location>
</feature>
<dbReference type="EMBL" id="PP911589">
    <property type="protein sequence ID" value="XCA47321.1"/>
    <property type="molecule type" value="Genomic_DNA"/>
</dbReference>
<evidence type="ECO:0000256" key="1">
    <source>
        <dbReference type="ARBA" id="ARBA00004141"/>
    </source>
</evidence>
<evidence type="ECO:0000313" key="6">
    <source>
        <dbReference type="EMBL" id="XCA47321.1"/>
    </source>
</evidence>
<accession>A0AAU7YNP8</accession>
<organism evidence="6">
    <name type="scientific">Micromonas commoda virus</name>
    <dbReference type="NCBI Taxonomy" id="3057169"/>
    <lineage>
        <taxon>Viruses</taxon>
        <taxon>Varidnaviria</taxon>
        <taxon>Bamfordvirae</taxon>
        <taxon>Nucleocytoviricota</taxon>
        <taxon>Megaviricetes</taxon>
        <taxon>Algavirales</taxon>
        <taxon>Phycodnaviridae</taxon>
    </lineage>
</organism>
<keyword evidence="2 5" id="KW-0812">Transmembrane</keyword>
<evidence type="ECO:0000256" key="5">
    <source>
        <dbReference type="SAM" id="Phobius"/>
    </source>
</evidence>
<proteinExistence type="predicted"/>
<dbReference type="Gene3D" id="1.20.1280.290">
    <property type="match status" value="1"/>
</dbReference>
<feature type="transmembrane region" description="Helical" evidence="5">
    <location>
        <begin position="6"/>
        <end position="28"/>
    </location>
</feature>
<sequence length="92" mass="10156">MNVVIDTLGLLSSILIAIMFVPQVVHVYKTKDTRAIDYTFLNLNLLASTLGLVYSVYYTVVPMIVANTSAGLFSVSLTFMKISNERNPIIPT</sequence>
<dbReference type="InterPro" id="IPR006603">
    <property type="entry name" value="PQ-loop_rpt"/>
</dbReference>
<evidence type="ECO:0000256" key="3">
    <source>
        <dbReference type="ARBA" id="ARBA00022989"/>
    </source>
</evidence>
<evidence type="ECO:0000256" key="2">
    <source>
        <dbReference type="ARBA" id="ARBA00022692"/>
    </source>
</evidence>
<comment type="subcellular location">
    <subcellularLocation>
        <location evidence="1">Membrane</location>
        <topology evidence="1">Multi-pass membrane protein</topology>
    </subcellularLocation>
</comment>
<reference evidence="6" key="1">
    <citation type="submission" date="2024-06" db="EMBL/GenBank/DDBJ databases">
        <title>Evidence of context-dependent and transient costs of resisting viral infection in isolates of the marine microalga Micromonas sp. (class Mamiellophyceae).</title>
        <authorList>
            <person name="Bedi de Silva A."/>
            <person name="Schvarcz C.R."/>
            <person name="Steward G.R."/>
            <person name="Edwards K.F."/>
        </authorList>
    </citation>
    <scope>NUCLEOTIDE SEQUENCE</scope>
    <source>
        <strain evidence="6">McV-KB2</strain>
    </source>
</reference>
<keyword evidence="4 5" id="KW-0472">Membrane</keyword>